<protein>
    <recommendedName>
        <fullName evidence="2">UPF0102 protein H8744_02425</fullName>
    </recommendedName>
</protein>
<gene>
    <name evidence="3" type="ORF">H8744_02425</name>
</gene>
<comment type="similarity">
    <text evidence="1 2">Belongs to the UPF0102 family.</text>
</comment>
<dbReference type="Gene3D" id="3.40.1350.10">
    <property type="match status" value="1"/>
</dbReference>
<evidence type="ECO:0000256" key="2">
    <source>
        <dbReference type="HAMAP-Rule" id="MF_00048"/>
    </source>
</evidence>
<keyword evidence="4" id="KW-1185">Reference proteome</keyword>
<comment type="caution">
    <text evidence="3">The sequence shown here is derived from an EMBL/GenBank/DDBJ whole genome shotgun (WGS) entry which is preliminary data.</text>
</comment>
<dbReference type="Pfam" id="PF02021">
    <property type="entry name" value="UPF0102"/>
    <property type="match status" value="1"/>
</dbReference>
<evidence type="ECO:0000313" key="4">
    <source>
        <dbReference type="Proteomes" id="UP000651085"/>
    </source>
</evidence>
<dbReference type="CDD" id="cd20736">
    <property type="entry name" value="PoNe_Nuclease"/>
    <property type="match status" value="1"/>
</dbReference>
<dbReference type="Proteomes" id="UP000651085">
    <property type="component" value="Unassembled WGS sequence"/>
</dbReference>
<dbReference type="RefSeq" id="WP_262433331.1">
    <property type="nucleotide sequence ID" value="NZ_JACRTF010000001.1"/>
</dbReference>
<dbReference type="InterPro" id="IPR003509">
    <property type="entry name" value="UPF0102_YraN-like"/>
</dbReference>
<dbReference type="SUPFAM" id="SSF52980">
    <property type="entry name" value="Restriction endonuclease-like"/>
    <property type="match status" value="1"/>
</dbReference>
<dbReference type="GO" id="GO:0003676">
    <property type="term" value="F:nucleic acid binding"/>
    <property type="evidence" value="ECO:0007669"/>
    <property type="project" value="InterPro"/>
</dbReference>
<dbReference type="EMBL" id="JACRTF010000001">
    <property type="protein sequence ID" value="MBC8592116.1"/>
    <property type="molecule type" value="Genomic_DNA"/>
</dbReference>
<evidence type="ECO:0000313" key="3">
    <source>
        <dbReference type="EMBL" id="MBC8592116.1"/>
    </source>
</evidence>
<dbReference type="InterPro" id="IPR011335">
    <property type="entry name" value="Restrct_endonuc-II-like"/>
</dbReference>
<reference evidence="3" key="1">
    <citation type="submission" date="2020-08" db="EMBL/GenBank/DDBJ databases">
        <title>Genome public.</title>
        <authorList>
            <person name="Liu C."/>
            <person name="Sun Q."/>
        </authorList>
    </citation>
    <scope>NUCLEOTIDE SEQUENCE</scope>
    <source>
        <strain evidence="3">N12</strain>
    </source>
</reference>
<dbReference type="PANTHER" id="PTHR34039">
    <property type="entry name" value="UPF0102 PROTEIN YRAN"/>
    <property type="match status" value="1"/>
</dbReference>
<dbReference type="InterPro" id="IPR011856">
    <property type="entry name" value="tRNA_endonuc-like_dom_sf"/>
</dbReference>
<accession>A0A926F2D9</accession>
<sequence>MAEHNALGKAGEDAAVAYLESHGYVIRHRNWRKGHLELDIIAAKNDELIVVEVKTRSDADIMQPEEAVDRQKIKHTVRAADTYIRFFQIDVPVRFDIVTVVGKPGNFKIEHIKEAFYPPIF</sequence>
<dbReference type="PANTHER" id="PTHR34039:SF1">
    <property type="entry name" value="UPF0102 PROTEIN YRAN"/>
    <property type="match status" value="1"/>
</dbReference>
<proteinExistence type="inferred from homology"/>
<dbReference type="AlphaFoldDB" id="A0A926F2D9"/>
<name>A0A926F2D9_9BACT</name>
<evidence type="ECO:0000256" key="1">
    <source>
        <dbReference type="ARBA" id="ARBA00006738"/>
    </source>
</evidence>
<organism evidence="3 4">
    <name type="scientific">Jilunia laotingensis</name>
    <dbReference type="NCBI Taxonomy" id="2763675"/>
    <lineage>
        <taxon>Bacteria</taxon>
        <taxon>Pseudomonadati</taxon>
        <taxon>Bacteroidota</taxon>
        <taxon>Bacteroidia</taxon>
        <taxon>Bacteroidales</taxon>
        <taxon>Bacteroidaceae</taxon>
        <taxon>Jilunia</taxon>
    </lineage>
</organism>
<dbReference type="HAMAP" id="MF_00048">
    <property type="entry name" value="UPF0102"/>
    <property type="match status" value="1"/>
</dbReference>